<protein>
    <submittedName>
        <fullName evidence="2">Uncharacterized protein</fullName>
    </submittedName>
</protein>
<organism evidence="1 2">
    <name type="scientific">Ascaris lumbricoides</name>
    <name type="common">Giant roundworm</name>
    <dbReference type="NCBI Taxonomy" id="6252"/>
    <lineage>
        <taxon>Eukaryota</taxon>
        <taxon>Metazoa</taxon>
        <taxon>Ecdysozoa</taxon>
        <taxon>Nematoda</taxon>
        <taxon>Chromadorea</taxon>
        <taxon>Rhabditida</taxon>
        <taxon>Spirurina</taxon>
        <taxon>Ascaridomorpha</taxon>
        <taxon>Ascaridoidea</taxon>
        <taxon>Ascarididae</taxon>
        <taxon>Ascaris</taxon>
    </lineage>
</organism>
<accession>A0A0M3HRG3</accession>
<proteinExistence type="predicted"/>
<evidence type="ECO:0000313" key="1">
    <source>
        <dbReference type="Proteomes" id="UP000036681"/>
    </source>
</evidence>
<sequence>MSAVASPETRLVRQGILKIWRDLFDRALEIWKDPVCGRLCCEEVWTSGRGAYNPETVCRDQEAGEIF</sequence>
<name>A0A0M3HRG3_ASCLU</name>
<evidence type="ECO:0000313" key="2">
    <source>
        <dbReference type="WBParaSite" id="ALUE_0000489301-mRNA-1"/>
    </source>
</evidence>
<keyword evidence="1" id="KW-1185">Reference proteome</keyword>
<dbReference type="AlphaFoldDB" id="A0A0M3HRG3"/>
<dbReference type="WBParaSite" id="ALUE_0000489301-mRNA-1">
    <property type="protein sequence ID" value="ALUE_0000489301-mRNA-1"/>
    <property type="gene ID" value="ALUE_0000489301"/>
</dbReference>
<reference evidence="2" key="1">
    <citation type="submission" date="2017-02" db="UniProtKB">
        <authorList>
            <consortium name="WormBaseParasite"/>
        </authorList>
    </citation>
    <scope>IDENTIFICATION</scope>
</reference>
<dbReference type="Proteomes" id="UP000036681">
    <property type="component" value="Unplaced"/>
</dbReference>